<keyword evidence="7" id="KW-1185">Reference proteome</keyword>
<protein>
    <recommendedName>
        <fullName evidence="5">EF-hand domain-containing protein</fullName>
    </recommendedName>
</protein>
<feature type="region of interest" description="Disordered" evidence="4">
    <location>
        <begin position="258"/>
        <end position="369"/>
    </location>
</feature>
<dbReference type="Proteomes" id="UP001230188">
    <property type="component" value="Unassembled WGS sequence"/>
</dbReference>
<dbReference type="EMBL" id="JAQMWT010000590">
    <property type="protein sequence ID" value="KAJ8599070.1"/>
    <property type="molecule type" value="Genomic_DNA"/>
</dbReference>
<keyword evidence="2" id="KW-0677">Repeat</keyword>
<evidence type="ECO:0000256" key="3">
    <source>
        <dbReference type="ARBA" id="ARBA00022837"/>
    </source>
</evidence>
<proteinExistence type="predicted"/>
<evidence type="ECO:0000256" key="2">
    <source>
        <dbReference type="ARBA" id="ARBA00022737"/>
    </source>
</evidence>
<organism evidence="6 7">
    <name type="scientific">Chrysophaeum taylorii</name>
    <dbReference type="NCBI Taxonomy" id="2483200"/>
    <lineage>
        <taxon>Eukaryota</taxon>
        <taxon>Sar</taxon>
        <taxon>Stramenopiles</taxon>
        <taxon>Ochrophyta</taxon>
        <taxon>Pelagophyceae</taxon>
        <taxon>Pelagomonadales</taxon>
        <taxon>Pelagomonadaceae</taxon>
        <taxon>Chrysophaeum</taxon>
    </lineage>
</organism>
<dbReference type="InterPro" id="IPR018247">
    <property type="entry name" value="EF_Hand_1_Ca_BS"/>
</dbReference>
<name>A0AAD7XK29_9STRA</name>
<feature type="compositionally biased region" description="Basic residues" evidence="4">
    <location>
        <begin position="317"/>
        <end position="331"/>
    </location>
</feature>
<dbReference type="AlphaFoldDB" id="A0AAD7XK29"/>
<dbReference type="InterPro" id="IPR002048">
    <property type="entry name" value="EF_hand_dom"/>
</dbReference>
<evidence type="ECO:0000259" key="5">
    <source>
        <dbReference type="PROSITE" id="PS50222"/>
    </source>
</evidence>
<evidence type="ECO:0000313" key="7">
    <source>
        <dbReference type="Proteomes" id="UP001230188"/>
    </source>
</evidence>
<dbReference type="GO" id="GO:0005509">
    <property type="term" value="F:calcium ion binding"/>
    <property type="evidence" value="ECO:0007669"/>
    <property type="project" value="InterPro"/>
</dbReference>
<feature type="domain" description="EF-hand" evidence="5">
    <location>
        <begin position="81"/>
        <end position="116"/>
    </location>
</feature>
<sequence length="485" mass="55828">MSEMIPRKGGMLWRLEKRYVTGIKVYKGIDTAIYEPYMESFRFLGLKKRDVVRLLNLFLQVDKDNCGEVDMFEFLMAVDIDRSPFAAKIFAIFDADGSKKVDFFEFVVALWNFCSLSEPDLCAFAFRCFARRRGDRWELDDDDCGVLLDAIYGAETTSKERRLTTQYLEHTIRKTGAFTYEQWQEWTKHNARALFPIFNIQRRMRKRCLGSRFWRRQQRRRKHLFGHMTWEAIERRLEMADMERKRRVIHFDQRKPLPFDDDDLLDPTPRSSRENVPDAAHSAAGCCDQHAANSVVVPPSSSSFKRDDDDDDDDRRRRPAATRTKKKRRSSRVVDVHGFQQLVADPAEEEEDKSLPPPPASERMLSPTDPVEVKVKRFVRAKRTRAEAVAILNGLRKPSRLPQPGGGGNIIIRPAPSSSNEIINHVVADSSAAARFIAKAIETTKPADRLKPEVYRVLCSPSQLEQACGITDFGQLSPIERPEKN</sequence>
<dbReference type="Gene3D" id="1.10.238.10">
    <property type="entry name" value="EF-hand"/>
    <property type="match status" value="1"/>
</dbReference>
<accession>A0AAD7XK29</accession>
<evidence type="ECO:0000256" key="4">
    <source>
        <dbReference type="SAM" id="MobiDB-lite"/>
    </source>
</evidence>
<dbReference type="PROSITE" id="PS50222">
    <property type="entry name" value="EF_HAND_2"/>
    <property type="match status" value="1"/>
</dbReference>
<reference evidence="6" key="1">
    <citation type="submission" date="2023-01" db="EMBL/GenBank/DDBJ databases">
        <title>Metagenome sequencing of chrysophaentin producing Chrysophaeum taylorii.</title>
        <authorList>
            <person name="Davison J."/>
            <person name="Bewley C."/>
        </authorList>
    </citation>
    <scope>NUCLEOTIDE SEQUENCE</scope>
    <source>
        <strain evidence="6">NIES-1699</strain>
    </source>
</reference>
<dbReference type="InterPro" id="IPR011992">
    <property type="entry name" value="EF-hand-dom_pair"/>
</dbReference>
<comment type="caution">
    <text evidence="6">The sequence shown here is derived from an EMBL/GenBank/DDBJ whole genome shotgun (WGS) entry which is preliminary data.</text>
</comment>
<dbReference type="PANTHER" id="PTHR45942">
    <property type="entry name" value="PROTEIN PHOSPATASE 3 REGULATORY SUBUNIT B ALPHA ISOFORM TYPE 1"/>
    <property type="match status" value="1"/>
</dbReference>
<dbReference type="PROSITE" id="PS00018">
    <property type="entry name" value="EF_HAND_1"/>
    <property type="match status" value="1"/>
</dbReference>
<feature type="compositionally biased region" description="Low complexity" evidence="4">
    <location>
        <begin position="294"/>
        <end position="303"/>
    </location>
</feature>
<keyword evidence="3" id="KW-0106">Calcium</keyword>
<gene>
    <name evidence="6" type="ORF">CTAYLR_007600</name>
</gene>
<evidence type="ECO:0000256" key="1">
    <source>
        <dbReference type="ARBA" id="ARBA00022723"/>
    </source>
</evidence>
<dbReference type="SMART" id="SM00054">
    <property type="entry name" value="EFh"/>
    <property type="match status" value="2"/>
</dbReference>
<evidence type="ECO:0000313" key="6">
    <source>
        <dbReference type="EMBL" id="KAJ8599070.1"/>
    </source>
</evidence>
<keyword evidence="1" id="KW-0479">Metal-binding</keyword>
<dbReference type="SUPFAM" id="SSF47473">
    <property type="entry name" value="EF-hand"/>
    <property type="match status" value="1"/>
</dbReference>